<dbReference type="GO" id="GO:0016787">
    <property type="term" value="F:hydrolase activity"/>
    <property type="evidence" value="ECO:0007669"/>
    <property type="project" value="UniProtKB-KW"/>
</dbReference>
<feature type="compositionally biased region" description="Basic residues" evidence="4">
    <location>
        <begin position="358"/>
        <end position="374"/>
    </location>
</feature>
<keyword evidence="3" id="KW-0539">Nucleus</keyword>
<dbReference type="Gene3D" id="3.40.50.300">
    <property type="entry name" value="P-loop containing nucleotide triphosphate hydrolases"/>
    <property type="match status" value="1"/>
</dbReference>
<dbReference type="Gene3D" id="3.40.50.10810">
    <property type="entry name" value="Tandem AAA-ATPase domain"/>
    <property type="match status" value="1"/>
</dbReference>
<feature type="compositionally biased region" description="Low complexity" evidence="4">
    <location>
        <begin position="36"/>
        <end position="50"/>
    </location>
</feature>
<feature type="compositionally biased region" description="Basic and acidic residues" evidence="4">
    <location>
        <begin position="51"/>
        <end position="68"/>
    </location>
</feature>
<feature type="domain" description="Helicase C-terminal" evidence="6">
    <location>
        <begin position="989"/>
        <end position="1144"/>
    </location>
</feature>
<keyword evidence="2" id="KW-0378">Hydrolase</keyword>
<feature type="region of interest" description="Disordered" evidence="4">
    <location>
        <begin position="1"/>
        <end position="68"/>
    </location>
</feature>
<accession>A0AAD3H296</accession>
<dbReference type="Pfam" id="PF00176">
    <property type="entry name" value="SNF2-rel_dom"/>
    <property type="match status" value="1"/>
</dbReference>
<feature type="compositionally biased region" description="Polar residues" evidence="4">
    <location>
        <begin position="89"/>
        <end position="98"/>
    </location>
</feature>
<evidence type="ECO:0000256" key="4">
    <source>
        <dbReference type="SAM" id="MobiDB-lite"/>
    </source>
</evidence>
<dbReference type="SMART" id="SM00490">
    <property type="entry name" value="HELICc"/>
    <property type="match status" value="1"/>
</dbReference>
<dbReference type="SUPFAM" id="SSF52540">
    <property type="entry name" value="P-loop containing nucleoside triphosphate hydrolases"/>
    <property type="match status" value="2"/>
</dbReference>
<reference evidence="7 8" key="1">
    <citation type="journal article" date="2021" name="Sci. Rep.">
        <title>The genome of the diatom Chaetoceros tenuissimus carries an ancient integrated fragment of an extant virus.</title>
        <authorList>
            <person name="Hongo Y."/>
            <person name="Kimura K."/>
            <person name="Takaki Y."/>
            <person name="Yoshida Y."/>
            <person name="Baba S."/>
            <person name="Kobayashi G."/>
            <person name="Nagasaki K."/>
            <person name="Hano T."/>
            <person name="Tomaru Y."/>
        </authorList>
    </citation>
    <scope>NUCLEOTIDE SEQUENCE [LARGE SCALE GENOMIC DNA]</scope>
    <source>
        <strain evidence="7 8">NIES-3715</strain>
    </source>
</reference>
<feature type="region of interest" description="Disordered" evidence="4">
    <location>
        <begin position="87"/>
        <end position="407"/>
    </location>
</feature>
<feature type="compositionally biased region" description="Basic and acidic residues" evidence="4">
    <location>
        <begin position="99"/>
        <end position="108"/>
    </location>
</feature>
<evidence type="ECO:0000313" key="8">
    <source>
        <dbReference type="Proteomes" id="UP001054902"/>
    </source>
</evidence>
<feature type="compositionally biased region" description="Basic residues" evidence="4">
    <location>
        <begin position="287"/>
        <end position="298"/>
    </location>
</feature>
<keyword evidence="8" id="KW-1185">Reference proteome</keyword>
<dbReference type="PROSITE" id="PS51194">
    <property type="entry name" value="HELICASE_CTER"/>
    <property type="match status" value="1"/>
</dbReference>
<dbReference type="InterPro" id="IPR014001">
    <property type="entry name" value="Helicase_ATP-bd"/>
</dbReference>
<feature type="compositionally biased region" description="Basic and acidic residues" evidence="4">
    <location>
        <begin position="217"/>
        <end position="237"/>
    </location>
</feature>
<comment type="subcellular location">
    <subcellularLocation>
        <location evidence="1">Nucleus</location>
    </subcellularLocation>
</comment>
<dbReference type="CDD" id="cd18793">
    <property type="entry name" value="SF2_C_SNF"/>
    <property type="match status" value="1"/>
</dbReference>
<evidence type="ECO:0000256" key="1">
    <source>
        <dbReference type="ARBA" id="ARBA00004123"/>
    </source>
</evidence>
<feature type="compositionally biased region" description="Basic and acidic residues" evidence="4">
    <location>
        <begin position="268"/>
        <end position="286"/>
    </location>
</feature>
<evidence type="ECO:0000259" key="5">
    <source>
        <dbReference type="PROSITE" id="PS51192"/>
    </source>
</evidence>
<evidence type="ECO:0000256" key="2">
    <source>
        <dbReference type="ARBA" id="ARBA00022801"/>
    </source>
</evidence>
<evidence type="ECO:0000313" key="7">
    <source>
        <dbReference type="EMBL" id="GFH47656.1"/>
    </source>
</evidence>
<name>A0AAD3H296_9STRA</name>
<dbReference type="GO" id="GO:0005634">
    <property type="term" value="C:nucleus"/>
    <property type="evidence" value="ECO:0007669"/>
    <property type="project" value="UniProtKB-SubCell"/>
</dbReference>
<feature type="compositionally biased region" description="Basic and acidic residues" evidence="4">
    <location>
        <begin position="1399"/>
        <end position="1428"/>
    </location>
</feature>
<feature type="region of interest" description="Disordered" evidence="4">
    <location>
        <begin position="1397"/>
        <end position="1522"/>
    </location>
</feature>
<dbReference type="PROSITE" id="PS51192">
    <property type="entry name" value="HELICASE_ATP_BIND_1"/>
    <property type="match status" value="1"/>
</dbReference>
<feature type="compositionally biased region" description="Acidic residues" evidence="4">
    <location>
        <begin position="305"/>
        <end position="314"/>
    </location>
</feature>
<feature type="compositionally biased region" description="Basic residues" evidence="4">
    <location>
        <begin position="426"/>
        <end position="440"/>
    </location>
</feature>
<gene>
    <name evidence="7" type="ORF">CTEN210_04131</name>
</gene>
<comment type="caution">
    <text evidence="7">The sequence shown here is derived from an EMBL/GenBank/DDBJ whole genome shotgun (WGS) entry which is preliminary data.</text>
</comment>
<feature type="region of interest" description="Disordered" evidence="4">
    <location>
        <begin position="423"/>
        <end position="447"/>
    </location>
</feature>
<dbReference type="InterPro" id="IPR038718">
    <property type="entry name" value="SNF2-like_sf"/>
</dbReference>
<proteinExistence type="predicted"/>
<dbReference type="PANTHER" id="PTHR45629">
    <property type="entry name" value="SNF2/RAD54 FAMILY MEMBER"/>
    <property type="match status" value="1"/>
</dbReference>
<dbReference type="InterPro" id="IPR050496">
    <property type="entry name" value="SNF2_RAD54_helicase_repair"/>
</dbReference>
<dbReference type="Proteomes" id="UP001054902">
    <property type="component" value="Unassembled WGS sequence"/>
</dbReference>
<sequence>MEDWQRRRLQNERRKKRDEELKKKKEQVGLLSSSRSTQPKSKASSKQSSIDQKRLKEAKENAAADRGLRLIREMNLKEMNSKMKRTCFVDSSTLFSSPERNESPRDSFKPLPKKASLMNSFYNSDSDGELDQKRNSIKPLSKKLSPKKPSPLNSCIDSDSDEEFAMLGAKIQQRKMEQKKSVSNQDWKETKSKQQPKPKRKSMPKKNFDSDEDSIDSMDRKPRAKPDVFKGRQKHDSDSDDSMSENDIPVKSITVHKKLDDDDSYDGQEGRLVEKQKRSDSSPEKSFKRKSPKARTRQVRREVSSDDSDTEEDMMAYSRRMRNLDKKAQYSSSEGEDEEEVQSEQSRSPKNPDSVNKKEHKRKSVSNRSSKSKSKPSPVKQKADDDLWSDDDVVSSASSIQDDKSTSAINDFDAAIAYINKSPSPAKKKRNKKQTKKKVRPSKEFDDYDSEVDEFADEVALEQKLKPYFEKPKWLSECVPLPLKNPLAEQNGEGDQEQVLDAAVDMKHAIPASINRYLKVYQQEGVRFIYKLLMQGYGSVLGDDMGLGKTIQIIALLAALQNKKGNKCDLKEIRTRQEAISNSFAKAREDQDDALLRGGTIAKATDALPKLPFSPILIIVPPSVLTNWENEFKTWGYFAVASYRDANRSIAIERIANGMEDIMLCGKSMLVQKKDFNELLTIQWSLIIIDEYHDYKNHNSSTFKRLEALRNASQCPIVGMTGTLMSNNHRELYNLIDLVQPGLLGEWKQFQYDYSRPIKLARTKDARPDVLALGEARNEELKTTLKHVHLRREKSMYLEDDLPTKNQKVVFCELSELQKELYQHIIYNLTEYQLLRTCNKPCDCGVNRNFFLKYRSLPTKAAKIEFTRQNKGRLIPRKKCCYIVPEGDDVVLWPAQHEDGEECRNCPSCIILPALQKLNKLASNASFLQVDEDPDRVDGETRKKKLQKDLAFSKVALPKHLLKFMPGKSYIRETSIFDDHCLLSGKMKTLSYFLRKFERRRDRVLLFSYSTLTLDLIQHFIKEKGYSHLRLDGSTQTKKRQSLIDKFQEDDEIFLFLISTKAGGMGLNLTAANKVIIFDVDWNPSLDEQAQDRAYRIGQERDVEVIRLISKGTIDELKYMRQLYKVHLKQQTLASDEYTTVEPARIFRGVDKDKHRKGELFGIENLLMFKDGSFMEDYWKAAEAPKQKKGENDEEAHDVEDFIAGMNDAKENGMEKLFEDKDMTDDIDNVVDDYFDKNKTMEDVDDSEEENEFEGINYEDFLRKDKGGAALQEGDQGFDEEMGAFSQNVADAEMELVDDNSLAESNDNLLSATIRDVHSESLEKETILEGEVNEVKTESKENNSRIQVKTELDTNEMNTQECQTSLFAEIDSSLGYQYTPQCSQDGKKLLSSLMSTTESKIKDESCNTETSVEKEGHEQTIASKDDQQIKAFLQHKHDKEKKSKKNSSTPSLEKENESSANSKKTVDDDIQTKTPKIMVTSSPSRKSAKPPKGAIGRKRKADTKSFSSKKFLHVPSYLKGKK</sequence>
<feature type="compositionally biased region" description="Basic and acidic residues" evidence="4">
    <location>
        <begin position="1"/>
        <end position="27"/>
    </location>
</feature>
<dbReference type="InterPro" id="IPR027417">
    <property type="entry name" value="P-loop_NTPase"/>
</dbReference>
<feature type="compositionally biased region" description="Basic residues" evidence="4">
    <location>
        <begin position="194"/>
        <end position="204"/>
    </location>
</feature>
<feature type="compositionally biased region" description="Basic and acidic residues" evidence="4">
    <location>
        <begin position="174"/>
        <end position="192"/>
    </location>
</feature>
<feature type="domain" description="Helicase ATP-binding" evidence="5">
    <location>
        <begin position="530"/>
        <end position="742"/>
    </location>
</feature>
<dbReference type="GO" id="GO:0005524">
    <property type="term" value="F:ATP binding"/>
    <property type="evidence" value="ECO:0007669"/>
    <property type="project" value="InterPro"/>
</dbReference>
<dbReference type="InterPro" id="IPR000330">
    <property type="entry name" value="SNF2_N"/>
</dbReference>
<dbReference type="FunFam" id="3.40.50.10810:FF:000019">
    <property type="entry name" value="DNA excision repair protein ERCC-6-like 2 isoform X1"/>
    <property type="match status" value="1"/>
</dbReference>
<protein>
    <submittedName>
        <fullName evidence="7">Uncharacterized protein</fullName>
    </submittedName>
</protein>
<evidence type="ECO:0000259" key="6">
    <source>
        <dbReference type="PROSITE" id="PS51194"/>
    </source>
</evidence>
<dbReference type="EMBL" id="BLLK01000023">
    <property type="protein sequence ID" value="GFH47656.1"/>
    <property type="molecule type" value="Genomic_DNA"/>
</dbReference>
<dbReference type="InterPro" id="IPR049730">
    <property type="entry name" value="SNF2/RAD54-like_C"/>
</dbReference>
<organism evidence="7 8">
    <name type="scientific">Chaetoceros tenuissimus</name>
    <dbReference type="NCBI Taxonomy" id="426638"/>
    <lineage>
        <taxon>Eukaryota</taxon>
        <taxon>Sar</taxon>
        <taxon>Stramenopiles</taxon>
        <taxon>Ochrophyta</taxon>
        <taxon>Bacillariophyta</taxon>
        <taxon>Coscinodiscophyceae</taxon>
        <taxon>Chaetocerotophycidae</taxon>
        <taxon>Chaetocerotales</taxon>
        <taxon>Chaetocerotaceae</taxon>
        <taxon>Chaetoceros</taxon>
    </lineage>
</organism>
<evidence type="ECO:0000256" key="3">
    <source>
        <dbReference type="ARBA" id="ARBA00023242"/>
    </source>
</evidence>
<dbReference type="PANTHER" id="PTHR45629:SF7">
    <property type="entry name" value="DNA EXCISION REPAIR PROTEIN ERCC-6-RELATED"/>
    <property type="match status" value="1"/>
</dbReference>
<dbReference type="Pfam" id="PF00271">
    <property type="entry name" value="Helicase_C"/>
    <property type="match status" value="1"/>
</dbReference>
<dbReference type="InterPro" id="IPR001650">
    <property type="entry name" value="Helicase_C-like"/>
</dbReference>
<dbReference type="SMART" id="SM00487">
    <property type="entry name" value="DEXDc"/>
    <property type="match status" value="1"/>
</dbReference>